<dbReference type="PROSITE" id="PS00211">
    <property type="entry name" value="ABC_TRANSPORTER_1"/>
    <property type="match status" value="1"/>
</dbReference>
<dbReference type="Pfam" id="PF00005">
    <property type="entry name" value="ABC_tran"/>
    <property type="match status" value="1"/>
</dbReference>
<evidence type="ECO:0000313" key="7">
    <source>
        <dbReference type="Proteomes" id="UP000030392"/>
    </source>
</evidence>
<proteinExistence type="predicted"/>
<dbReference type="InterPro" id="IPR017871">
    <property type="entry name" value="ABC_transporter-like_CS"/>
</dbReference>
<dbReference type="InterPro" id="IPR050093">
    <property type="entry name" value="ABC_SmlMolc_Importer"/>
</dbReference>
<dbReference type="SMART" id="SM00382">
    <property type="entry name" value="AAA"/>
    <property type="match status" value="1"/>
</dbReference>
<dbReference type="Proteomes" id="UP000030392">
    <property type="component" value="Unassembled WGS sequence"/>
</dbReference>
<sequence>MTKLLELKNISHRSKESIRVKDINLTINQGEKIALIGKSGSGKSTLISIANGSLIPNEGDVIWKGFQINNISNIEYSKIGTIWQDLSLIEELNVAQNINCGALGKHNLIWALKNLLGVIDKGLCQDCLAAVSLPKKTIYSYVNKLSGGQKKRIAIARLLRQEPEILLGDEPFSNLDPLLSKNILNLFINQKNYLRIKIPETILISLHQIHLINNFNRVIGLKDGEIVIDREIHNINQSELDWLF</sequence>
<keyword evidence="3" id="KW-0547">Nucleotide-binding</keyword>
<keyword evidence="2" id="KW-0813">Transport</keyword>
<evidence type="ECO:0000259" key="5">
    <source>
        <dbReference type="PROSITE" id="PS50893"/>
    </source>
</evidence>
<name>A0A0A2C3P4_PROMR</name>
<dbReference type="AlphaFoldDB" id="A0A0A2C3P4"/>
<evidence type="ECO:0000256" key="4">
    <source>
        <dbReference type="ARBA" id="ARBA00022840"/>
    </source>
</evidence>
<protein>
    <submittedName>
        <fullName evidence="6">Phosphonate ABC transporter ATP-binding protein</fullName>
    </submittedName>
</protein>
<dbReference type="GO" id="GO:0005886">
    <property type="term" value="C:plasma membrane"/>
    <property type="evidence" value="ECO:0007669"/>
    <property type="project" value="UniProtKB-SubCell"/>
</dbReference>
<dbReference type="PANTHER" id="PTHR42781:SF4">
    <property type="entry name" value="SPERMIDINE_PUTRESCINE IMPORT ATP-BINDING PROTEIN POTA"/>
    <property type="match status" value="1"/>
</dbReference>
<keyword evidence="4 6" id="KW-0067">ATP-binding</keyword>
<dbReference type="RefSeq" id="WP_036907124.1">
    <property type="nucleotide sequence ID" value="NZ_CP138967.1"/>
</dbReference>
<dbReference type="InterPro" id="IPR027417">
    <property type="entry name" value="P-loop_NTPase"/>
</dbReference>
<dbReference type="SUPFAM" id="SSF52540">
    <property type="entry name" value="P-loop containing nucleoside triphosphate hydrolases"/>
    <property type="match status" value="1"/>
</dbReference>
<evidence type="ECO:0000256" key="2">
    <source>
        <dbReference type="ARBA" id="ARBA00022448"/>
    </source>
</evidence>
<dbReference type="PROSITE" id="PS50893">
    <property type="entry name" value="ABC_TRANSPORTER_2"/>
    <property type="match status" value="1"/>
</dbReference>
<organism evidence="6 7">
    <name type="scientific">Prochlorococcus marinus str. PAC1</name>
    <dbReference type="NCBI Taxonomy" id="59924"/>
    <lineage>
        <taxon>Bacteria</taxon>
        <taxon>Bacillati</taxon>
        <taxon>Cyanobacteriota</taxon>
        <taxon>Cyanophyceae</taxon>
        <taxon>Synechococcales</taxon>
        <taxon>Prochlorococcaceae</taxon>
        <taxon>Prochlorococcus</taxon>
    </lineage>
</organism>
<comment type="subcellular location">
    <subcellularLocation>
        <location evidence="1">Cell inner membrane</location>
        <topology evidence="1">Peripheral membrane protein</topology>
    </subcellularLocation>
</comment>
<evidence type="ECO:0000256" key="1">
    <source>
        <dbReference type="ARBA" id="ARBA00004417"/>
    </source>
</evidence>
<accession>A0A0A2C3P4</accession>
<comment type="caution">
    <text evidence="6">The sequence shown here is derived from an EMBL/GenBank/DDBJ whole genome shotgun (WGS) entry which is preliminary data.</text>
</comment>
<dbReference type="PANTHER" id="PTHR42781">
    <property type="entry name" value="SPERMIDINE/PUTRESCINE IMPORT ATP-BINDING PROTEIN POTA"/>
    <property type="match status" value="1"/>
</dbReference>
<evidence type="ECO:0000313" key="6">
    <source>
        <dbReference type="EMBL" id="KGG19510.1"/>
    </source>
</evidence>
<feature type="domain" description="ABC transporter" evidence="5">
    <location>
        <begin position="5"/>
        <end position="240"/>
    </location>
</feature>
<reference evidence="7" key="1">
    <citation type="journal article" date="2014" name="Sci. Data">
        <title>Genomes of diverse isolates of the marine cyanobacterium Prochlorococcus.</title>
        <authorList>
            <person name="Biller S."/>
            <person name="Berube P."/>
            <person name="Thompson J."/>
            <person name="Kelly L."/>
            <person name="Roggensack S."/>
            <person name="Awad L."/>
            <person name="Roache-Johnson K."/>
            <person name="Ding H."/>
            <person name="Giovannoni S.J."/>
            <person name="Moore L.R."/>
            <person name="Chisholm S.W."/>
        </authorList>
    </citation>
    <scope>NUCLEOTIDE SEQUENCE [LARGE SCALE GENOMIC DNA]</scope>
    <source>
        <strain evidence="7">PAC1</strain>
    </source>
</reference>
<dbReference type="InterPro" id="IPR003593">
    <property type="entry name" value="AAA+_ATPase"/>
</dbReference>
<dbReference type="Gene3D" id="3.40.50.300">
    <property type="entry name" value="P-loop containing nucleotide triphosphate hydrolases"/>
    <property type="match status" value="1"/>
</dbReference>
<dbReference type="GO" id="GO:0005524">
    <property type="term" value="F:ATP binding"/>
    <property type="evidence" value="ECO:0007669"/>
    <property type="project" value="UniProtKB-KW"/>
</dbReference>
<gene>
    <name evidence="6" type="ORF">EV03_1894</name>
</gene>
<dbReference type="EMBL" id="JNAX01000015">
    <property type="protein sequence ID" value="KGG19510.1"/>
    <property type="molecule type" value="Genomic_DNA"/>
</dbReference>
<dbReference type="InterPro" id="IPR003439">
    <property type="entry name" value="ABC_transporter-like_ATP-bd"/>
</dbReference>
<evidence type="ECO:0000256" key="3">
    <source>
        <dbReference type="ARBA" id="ARBA00022741"/>
    </source>
</evidence>
<dbReference type="GO" id="GO:0016887">
    <property type="term" value="F:ATP hydrolysis activity"/>
    <property type="evidence" value="ECO:0007669"/>
    <property type="project" value="InterPro"/>
</dbReference>